<comment type="caution">
    <text evidence="5">The sequence shown here is derived from an EMBL/GenBank/DDBJ whole genome shotgun (WGS) entry which is preliminary data.</text>
</comment>
<keyword evidence="6" id="KW-1185">Reference proteome</keyword>
<dbReference type="InterPro" id="IPR006140">
    <property type="entry name" value="D-isomer_DH_NAD-bd"/>
</dbReference>
<evidence type="ECO:0000313" key="6">
    <source>
        <dbReference type="Proteomes" id="UP001491310"/>
    </source>
</evidence>
<evidence type="ECO:0008006" key="7">
    <source>
        <dbReference type="Google" id="ProtNLM"/>
    </source>
</evidence>
<feature type="domain" description="D-isomer specific 2-hydroxyacid dehydrogenase catalytic" evidence="3">
    <location>
        <begin position="41"/>
        <end position="323"/>
    </location>
</feature>
<evidence type="ECO:0000259" key="3">
    <source>
        <dbReference type="Pfam" id="PF00389"/>
    </source>
</evidence>
<dbReference type="SUPFAM" id="SSF52283">
    <property type="entry name" value="Formate/glycerate dehydrogenase catalytic domain-like"/>
    <property type="match status" value="1"/>
</dbReference>
<dbReference type="SUPFAM" id="SSF51735">
    <property type="entry name" value="NAD(P)-binding Rossmann-fold domains"/>
    <property type="match status" value="1"/>
</dbReference>
<evidence type="ECO:0000256" key="2">
    <source>
        <dbReference type="RuleBase" id="RU003719"/>
    </source>
</evidence>
<proteinExistence type="inferred from homology"/>
<dbReference type="Gene3D" id="3.40.50.720">
    <property type="entry name" value="NAD(P)-binding Rossmann-like Domain"/>
    <property type="match status" value="2"/>
</dbReference>
<keyword evidence="1 2" id="KW-0560">Oxidoreductase</keyword>
<dbReference type="InterPro" id="IPR036291">
    <property type="entry name" value="NAD(P)-bd_dom_sf"/>
</dbReference>
<evidence type="ECO:0000259" key="4">
    <source>
        <dbReference type="Pfam" id="PF02826"/>
    </source>
</evidence>
<dbReference type="Pfam" id="PF02826">
    <property type="entry name" value="2-Hacid_dh_C"/>
    <property type="match status" value="1"/>
</dbReference>
<dbReference type="PANTHER" id="PTHR42938">
    <property type="entry name" value="FORMATE DEHYDROGENASE 1"/>
    <property type="match status" value="1"/>
</dbReference>
<evidence type="ECO:0000313" key="5">
    <source>
        <dbReference type="EMBL" id="KAK9915276.1"/>
    </source>
</evidence>
<organism evidence="5 6">
    <name type="scientific">Coccomyxa subellipsoidea</name>
    <dbReference type="NCBI Taxonomy" id="248742"/>
    <lineage>
        <taxon>Eukaryota</taxon>
        <taxon>Viridiplantae</taxon>
        <taxon>Chlorophyta</taxon>
        <taxon>core chlorophytes</taxon>
        <taxon>Trebouxiophyceae</taxon>
        <taxon>Trebouxiophyceae incertae sedis</taxon>
        <taxon>Coccomyxaceae</taxon>
        <taxon>Coccomyxa</taxon>
    </lineage>
</organism>
<dbReference type="InterPro" id="IPR006139">
    <property type="entry name" value="D-isomer_2_OHA_DH_cat_dom"/>
</dbReference>
<accession>A0ABR2YUC0</accession>
<sequence>MGSCASDVFRVLFCGEEFNWGYKFTKEALQDDTDIVVSCCPREDVGQHIGSTDLAVPLMARLDCQMLDRAPRLKAILQYGVGVEGIDIPAATQRGIWVSNIPSEGTGNALSCAEMAIYLTLACLRSAHACAESIAQRRVGVPLGRTLFGTTVLIVGFGGIAKELVPRLCPFGVRVTAVRRSSWGQPADASAEALLYDKGAWSDMHRFAAAADIIIVACSQDRTSMGFVNDGLLAACKPGVIIVNVARGGLLDYSAVRAGLESCHIGGLGLDVHWTEPFDPQDWIAEHPRVVLTPHVAGVTELSYRAMAKVVALEARRVQSGLPPTIQLAAVPSPRTEVVLEPQ</sequence>
<dbReference type="EMBL" id="JALJOT010000005">
    <property type="protein sequence ID" value="KAK9915276.1"/>
    <property type="molecule type" value="Genomic_DNA"/>
</dbReference>
<feature type="domain" description="D-isomer specific 2-hydroxyacid dehydrogenase NAD-binding" evidence="4">
    <location>
        <begin position="118"/>
        <end position="297"/>
    </location>
</feature>
<gene>
    <name evidence="5" type="ORF">WJX75_006942</name>
</gene>
<protein>
    <recommendedName>
        <fullName evidence="7">D-isomer specific 2-hydroxyacid dehydrogenase NAD-binding domain-containing protein</fullName>
    </recommendedName>
</protein>
<dbReference type="PANTHER" id="PTHR42938:SF25">
    <property type="entry name" value="D-ISOMER SPECIFIC 2-HYDROXYACID DEHYDROGENASE FAMILY PROTEIN"/>
    <property type="match status" value="1"/>
</dbReference>
<dbReference type="Proteomes" id="UP001491310">
    <property type="component" value="Unassembled WGS sequence"/>
</dbReference>
<dbReference type="Pfam" id="PF00389">
    <property type="entry name" value="2-Hacid_dh"/>
    <property type="match status" value="1"/>
</dbReference>
<dbReference type="InterPro" id="IPR029753">
    <property type="entry name" value="D-isomer_DH_CS"/>
</dbReference>
<evidence type="ECO:0000256" key="1">
    <source>
        <dbReference type="ARBA" id="ARBA00023002"/>
    </source>
</evidence>
<reference evidence="5 6" key="1">
    <citation type="journal article" date="2024" name="Nat. Commun.">
        <title>Phylogenomics reveals the evolutionary origins of lichenization in chlorophyte algae.</title>
        <authorList>
            <person name="Puginier C."/>
            <person name="Libourel C."/>
            <person name="Otte J."/>
            <person name="Skaloud P."/>
            <person name="Haon M."/>
            <person name="Grisel S."/>
            <person name="Petersen M."/>
            <person name="Berrin J.G."/>
            <person name="Delaux P.M."/>
            <person name="Dal Grande F."/>
            <person name="Keller J."/>
        </authorList>
    </citation>
    <scope>NUCLEOTIDE SEQUENCE [LARGE SCALE GENOMIC DNA]</scope>
    <source>
        <strain evidence="5 6">SAG 216-7</strain>
    </source>
</reference>
<dbReference type="PROSITE" id="PS00671">
    <property type="entry name" value="D_2_HYDROXYACID_DH_3"/>
    <property type="match status" value="1"/>
</dbReference>
<name>A0ABR2YUC0_9CHLO</name>
<comment type="similarity">
    <text evidence="2">Belongs to the D-isomer specific 2-hydroxyacid dehydrogenase family.</text>
</comment>